<feature type="domain" description="Translation initiation factor beta propellor-like" evidence="6">
    <location>
        <begin position="384"/>
        <end position="576"/>
    </location>
</feature>
<accession>G0TVM1</accession>
<sequence>MSEDNDMSRNIIVNGLPNNVTPEKRLAFQKHMTKKVAEVLGHGQFSIHLVPDEETELITGAFISFGTVAQAEDALARLNLYHITKTDVFTTYRWSALQAAGAPAEEYVPPEVGEDVDTDLVHTMAEDPMVRPQFFIKQGESFDIEWYWYNYSTNKIELYRKPSALKTDSVGQWTEMDRRQKRLAPGLVYGTLTSTRPMPAWSTYGRLVISQHKSGIKIWGGRQMNMLFEVQELDINAFLVSPQEKYLVVKTLNDVSVWDIHEAKKIRTLGGLDLVDLEKWPITRYNAKDDLVAISQASDASDRSGKLFIYRADTMRVLQGAPATKPMSFTFAVPGLKVAEWNPVVAQQMAIIADSGPEQGWKIIIQNLIVTDNRVEARTITQRNYMRVERLDLLWHPQGTHLVVKLTKPDVTEYVVFVVGANDAAEHHLPVERHLSAGRFAWRPSGPHFAIIFDDQKKNDMLGDKSVIRVYSIDKKIAQLASYTTSATYIFWAPRGSRLVAANYEKSTLQFYSINDRGSVVVRERVTAPVTDTAWDPTGRFFASWVSVLRATGDHQFRVFDMNGRELMQKQVRQLSHFSWRPLAESLLTPAEVQKVRENLREYSKRYQDELDKQKEREMEEENRKLREKEEKYVKRMHDIAQHHAKKGLTREREELVASSRWNRWWASRLKSLPADEMYVKDFITEERIIQQRLLDQ</sequence>
<dbReference type="GO" id="GO:0003743">
    <property type="term" value="F:translation initiation factor activity"/>
    <property type="evidence" value="ECO:0007669"/>
    <property type="project" value="UniProtKB-KW"/>
</dbReference>
<evidence type="ECO:0000256" key="4">
    <source>
        <dbReference type="ARBA" id="ARBA00022917"/>
    </source>
</evidence>
<evidence type="ECO:0000256" key="2">
    <source>
        <dbReference type="ARBA" id="ARBA00022540"/>
    </source>
</evidence>
<dbReference type="VEuPathDB" id="TriTrypDB:TvY486_0501950"/>
<dbReference type="PANTHER" id="PTHR14068">
    <property type="entry name" value="EUKARYOTIC TRANSLATION INITIATION FACTOR 3 EIF3 -RELATED"/>
    <property type="match status" value="1"/>
</dbReference>
<keyword evidence="5" id="KW-0175">Coiled coil</keyword>
<dbReference type="PANTHER" id="PTHR14068:SF0">
    <property type="entry name" value="EUKARYOTIC TRANSLATION INITIATION FACTOR 3 SUBUNIT B"/>
    <property type="match status" value="1"/>
</dbReference>
<dbReference type="Pfam" id="PF08662">
    <property type="entry name" value="eIF2A"/>
    <property type="match status" value="1"/>
</dbReference>
<evidence type="ECO:0000259" key="6">
    <source>
        <dbReference type="Pfam" id="PF08662"/>
    </source>
</evidence>
<evidence type="ECO:0000256" key="3">
    <source>
        <dbReference type="ARBA" id="ARBA00022884"/>
    </source>
</evidence>
<dbReference type="InterPro" id="IPR013979">
    <property type="entry name" value="TIF_beta_prop-like"/>
</dbReference>
<name>G0TVM1_TRYVY</name>
<evidence type="ECO:0000313" key="7">
    <source>
        <dbReference type="EMBL" id="CCC47987.1"/>
    </source>
</evidence>
<gene>
    <name evidence="7" type="ORF">TVY486_0501950</name>
</gene>
<feature type="coiled-coil region" evidence="5">
    <location>
        <begin position="593"/>
        <end position="636"/>
    </location>
</feature>
<evidence type="ECO:0000256" key="5">
    <source>
        <dbReference type="SAM" id="Coils"/>
    </source>
</evidence>
<dbReference type="AlphaFoldDB" id="G0TVM1"/>
<dbReference type="GO" id="GO:0005852">
    <property type="term" value="C:eukaryotic translation initiation factor 3 complex"/>
    <property type="evidence" value="ECO:0007669"/>
    <property type="project" value="InterPro"/>
</dbReference>
<dbReference type="InterPro" id="IPR011400">
    <property type="entry name" value="EIF3B"/>
</dbReference>
<protein>
    <submittedName>
        <fullName evidence="7">Putative translation initiation factor</fullName>
    </submittedName>
</protein>
<dbReference type="EMBL" id="HE573021">
    <property type="protein sequence ID" value="CCC47987.1"/>
    <property type="molecule type" value="Genomic_DNA"/>
</dbReference>
<dbReference type="Gene3D" id="2.130.10.10">
    <property type="entry name" value="YVTN repeat-like/Quinoprotein amine dehydrogenase"/>
    <property type="match status" value="1"/>
</dbReference>
<proteinExistence type="predicted"/>
<keyword evidence="4" id="KW-0648">Protein biosynthesis</keyword>
<keyword evidence="2 7" id="KW-0396">Initiation factor</keyword>
<reference evidence="7" key="1">
    <citation type="journal article" date="2012" name="Proc. Natl. Acad. Sci. U.S.A.">
        <title>Antigenic diversity is generated by distinct evolutionary mechanisms in African trypanosome species.</title>
        <authorList>
            <person name="Jackson A.P."/>
            <person name="Berry A."/>
            <person name="Aslett M."/>
            <person name="Allison H.C."/>
            <person name="Burton P."/>
            <person name="Vavrova-Anderson J."/>
            <person name="Brown R."/>
            <person name="Browne H."/>
            <person name="Corton N."/>
            <person name="Hauser H."/>
            <person name="Gamble J."/>
            <person name="Gilderthorp R."/>
            <person name="Marcello L."/>
            <person name="McQuillan J."/>
            <person name="Otto T.D."/>
            <person name="Quail M.A."/>
            <person name="Sanders M.J."/>
            <person name="van Tonder A."/>
            <person name="Ginger M.L."/>
            <person name="Field M.C."/>
            <person name="Barry J.D."/>
            <person name="Hertz-Fowler C."/>
            <person name="Berriman M."/>
        </authorList>
    </citation>
    <scope>NUCLEOTIDE SEQUENCE</scope>
    <source>
        <strain evidence="7">Y486</strain>
    </source>
</reference>
<dbReference type="GO" id="GO:0031369">
    <property type="term" value="F:translation initiation factor binding"/>
    <property type="evidence" value="ECO:0007669"/>
    <property type="project" value="InterPro"/>
</dbReference>
<evidence type="ECO:0000256" key="1">
    <source>
        <dbReference type="ARBA" id="ARBA00022490"/>
    </source>
</evidence>
<dbReference type="OMA" id="HLFWAPR"/>
<keyword evidence="1" id="KW-0963">Cytoplasm</keyword>
<dbReference type="InterPro" id="IPR015943">
    <property type="entry name" value="WD40/YVTN_repeat-like_dom_sf"/>
</dbReference>
<dbReference type="SUPFAM" id="SSF82171">
    <property type="entry name" value="DPP6 N-terminal domain-like"/>
    <property type="match status" value="1"/>
</dbReference>
<dbReference type="GO" id="GO:0003723">
    <property type="term" value="F:RNA binding"/>
    <property type="evidence" value="ECO:0007669"/>
    <property type="project" value="UniProtKB-KW"/>
</dbReference>
<organism evidence="7">
    <name type="scientific">Trypanosoma vivax (strain Y486)</name>
    <dbReference type="NCBI Taxonomy" id="1055687"/>
    <lineage>
        <taxon>Eukaryota</taxon>
        <taxon>Discoba</taxon>
        <taxon>Euglenozoa</taxon>
        <taxon>Kinetoplastea</taxon>
        <taxon>Metakinetoplastina</taxon>
        <taxon>Trypanosomatida</taxon>
        <taxon>Trypanosomatidae</taxon>
        <taxon>Trypanosoma</taxon>
        <taxon>Duttonella</taxon>
    </lineage>
</organism>
<keyword evidence="3" id="KW-0694">RNA-binding</keyword>